<accession>L7MC08</accession>
<organism evidence="3">
    <name type="scientific">Rhipicephalus pulchellus</name>
    <name type="common">Yellow backed tick</name>
    <name type="synonym">Dermacentor pulchellus</name>
    <dbReference type="NCBI Taxonomy" id="72859"/>
    <lineage>
        <taxon>Eukaryota</taxon>
        <taxon>Metazoa</taxon>
        <taxon>Ecdysozoa</taxon>
        <taxon>Arthropoda</taxon>
        <taxon>Chelicerata</taxon>
        <taxon>Arachnida</taxon>
        <taxon>Acari</taxon>
        <taxon>Parasitiformes</taxon>
        <taxon>Ixodida</taxon>
        <taxon>Ixodoidea</taxon>
        <taxon>Ixodidae</taxon>
        <taxon>Rhipicephalinae</taxon>
        <taxon>Rhipicephalus</taxon>
        <taxon>Rhipicephalus</taxon>
    </lineage>
</organism>
<dbReference type="InterPro" id="IPR036875">
    <property type="entry name" value="Znf_CCHC_sf"/>
</dbReference>
<feature type="non-terminal residue" evidence="3">
    <location>
        <position position="379"/>
    </location>
</feature>
<dbReference type="Pfam" id="PF00098">
    <property type="entry name" value="zf-CCHC"/>
    <property type="match status" value="1"/>
</dbReference>
<evidence type="ECO:0000256" key="1">
    <source>
        <dbReference type="PROSITE-ProRule" id="PRU00047"/>
    </source>
</evidence>
<keyword evidence="1" id="KW-0862">Zinc</keyword>
<protein>
    <submittedName>
        <fullName evidence="3">Putative tick transposon</fullName>
    </submittedName>
</protein>
<dbReference type="PANTHER" id="PTHR37984">
    <property type="entry name" value="PROTEIN CBG26694"/>
    <property type="match status" value="1"/>
</dbReference>
<feature type="domain" description="CCHC-type" evidence="2">
    <location>
        <begin position="260"/>
        <end position="275"/>
    </location>
</feature>
<evidence type="ECO:0000259" key="2">
    <source>
        <dbReference type="PROSITE" id="PS50158"/>
    </source>
</evidence>
<dbReference type="InterPro" id="IPR050951">
    <property type="entry name" value="Retrovirus_Pol_polyprotein"/>
</dbReference>
<name>L7MC08_RHIPC</name>
<keyword evidence="1" id="KW-0479">Metal-binding</keyword>
<dbReference type="InterPro" id="IPR001878">
    <property type="entry name" value="Znf_CCHC"/>
</dbReference>
<reference evidence="3" key="2">
    <citation type="journal article" date="2015" name="J. Proteomics">
        <title>Sexual differences in the sialomes of the zebra tick, Rhipicephalus pulchellus.</title>
        <authorList>
            <person name="Tan A.W."/>
            <person name="Francischetti I.M."/>
            <person name="Slovak M."/>
            <person name="Kini R.M."/>
            <person name="Ribeiro J.M."/>
        </authorList>
    </citation>
    <scope>NUCLEOTIDE SEQUENCE</scope>
    <source>
        <tissue evidence="3">Salivary gland</tissue>
    </source>
</reference>
<feature type="domain" description="CCHC-type" evidence="2">
    <location>
        <begin position="240"/>
        <end position="254"/>
    </location>
</feature>
<dbReference type="GO" id="GO:0008270">
    <property type="term" value="F:zinc ion binding"/>
    <property type="evidence" value="ECO:0007669"/>
    <property type="project" value="UniProtKB-KW"/>
</dbReference>
<dbReference type="AlphaFoldDB" id="L7MC08"/>
<dbReference type="PROSITE" id="PS50158">
    <property type="entry name" value="ZF_CCHC"/>
    <property type="match status" value="2"/>
</dbReference>
<reference evidence="3" key="1">
    <citation type="submission" date="2012-11" db="EMBL/GenBank/DDBJ databases">
        <authorList>
            <person name="Lucero-Rivera Y.E."/>
            <person name="Tovar-Ramirez D."/>
        </authorList>
    </citation>
    <scope>NUCLEOTIDE SEQUENCE</scope>
    <source>
        <tissue evidence="3">Salivary gland</tissue>
    </source>
</reference>
<dbReference type="Gene3D" id="4.10.60.10">
    <property type="entry name" value="Zinc finger, CCHC-type"/>
    <property type="match status" value="1"/>
</dbReference>
<dbReference type="GO" id="GO:0003676">
    <property type="term" value="F:nucleic acid binding"/>
    <property type="evidence" value="ECO:0007669"/>
    <property type="project" value="InterPro"/>
</dbReference>
<dbReference type="PANTHER" id="PTHR37984:SF13">
    <property type="entry name" value="RIBONUCLEASE H"/>
    <property type="match status" value="1"/>
</dbReference>
<feature type="non-terminal residue" evidence="3">
    <location>
        <position position="1"/>
    </location>
</feature>
<dbReference type="EMBL" id="GACK01003652">
    <property type="protein sequence ID" value="JAA61382.1"/>
    <property type="molecule type" value="mRNA"/>
</dbReference>
<dbReference type="SUPFAM" id="SSF57756">
    <property type="entry name" value="Retrovirus zinc finger-like domains"/>
    <property type="match status" value="1"/>
</dbReference>
<evidence type="ECO:0000313" key="3">
    <source>
        <dbReference type="EMBL" id="JAA61382.1"/>
    </source>
</evidence>
<keyword evidence="1" id="KW-0863">Zinc-finger</keyword>
<dbReference type="SUPFAM" id="SSF50630">
    <property type="entry name" value="Acid proteases"/>
    <property type="match status" value="1"/>
</dbReference>
<proteinExistence type="evidence at transcript level"/>
<sequence>SRRSSIWKASVSKFGSVKKTVFLHYAEPVTFIMTEAEAAGTHFAGRLGQLEPFDESASDWASYEERLTSFLIVNRVPDSDKVHAFLSIIGPKTYGLLKSLTAPELPSTKSFEVLKKVLSDHLSPKPSVIGERAKFHRRCQKEGESLSEFVAELRKLSQTCEFGSALDESLRDRFVCGLLREDIQRVLFTEDSKLTFQKAVERALAMEAAKKSAAEARGGDCAVGDVHKVQAESQKTSKSCFRCGSPKHRSEACPHVDATCFNCDKKGHIQRACRSGRKSSSKKKPGKRNVKMLTVVSRKASTLSLNGVSTAKLNPVTVQMTIDGVLVNMELDTGAAVSVMSTTQFRQLFPSAVLEPTTVKLRTYTGALVRPQGVSSVNV</sequence>
<dbReference type="InterPro" id="IPR021109">
    <property type="entry name" value="Peptidase_aspartic_dom_sf"/>
</dbReference>
<dbReference type="SMART" id="SM00343">
    <property type="entry name" value="ZnF_C2HC"/>
    <property type="match status" value="2"/>
</dbReference>